<keyword evidence="5" id="KW-1185">Reference proteome</keyword>
<feature type="domain" description="BEACH-type PH" evidence="3">
    <location>
        <begin position="85"/>
        <end position="195"/>
    </location>
</feature>
<dbReference type="InterPro" id="IPR023362">
    <property type="entry name" value="PH-BEACH_dom"/>
</dbReference>
<dbReference type="SMART" id="SM01026">
    <property type="entry name" value="Beach"/>
    <property type="match status" value="1"/>
</dbReference>
<organism evidence="4 5">
    <name type="scientific">Kipferlia bialata</name>
    <dbReference type="NCBI Taxonomy" id="797122"/>
    <lineage>
        <taxon>Eukaryota</taxon>
        <taxon>Metamonada</taxon>
        <taxon>Carpediemonas-like organisms</taxon>
        <taxon>Kipferlia</taxon>
    </lineage>
</organism>
<dbReference type="PANTHER" id="PTHR13743">
    <property type="entry name" value="BEIGE/BEACH-RELATED"/>
    <property type="match status" value="1"/>
</dbReference>
<dbReference type="InterPro" id="IPR036372">
    <property type="entry name" value="BEACH_dom_sf"/>
</dbReference>
<dbReference type="EMBL" id="BDIP01000093">
    <property type="protein sequence ID" value="GIQ80033.1"/>
    <property type="molecule type" value="Genomic_DNA"/>
</dbReference>
<evidence type="ECO:0000259" key="2">
    <source>
        <dbReference type="PROSITE" id="PS50197"/>
    </source>
</evidence>
<evidence type="ECO:0000259" key="3">
    <source>
        <dbReference type="PROSITE" id="PS51783"/>
    </source>
</evidence>
<evidence type="ECO:0000313" key="5">
    <source>
        <dbReference type="Proteomes" id="UP000265618"/>
    </source>
</evidence>
<proteinExistence type="predicted"/>
<evidence type="ECO:0000256" key="1">
    <source>
        <dbReference type="SAM" id="MobiDB-lite"/>
    </source>
</evidence>
<dbReference type="Gene3D" id="1.10.1540.10">
    <property type="entry name" value="BEACH domain"/>
    <property type="match status" value="1"/>
</dbReference>
<dbReference type="PROSITE" id="PS50197">
    <property type="entry name" value="BEACH"/>
    <property type="match status" value="1"/>
</dbReference>
<accession>A0A9K3CPQ8</accession>
<feature type="region of interest" description="Disordered" evidence="1">
    <location>
        <begin position="1"/>
        <end position="29"/>
    </location>
</feature>
<dbReference type="SUPFAM" id="SSF50729">
    <property type="entry name" value="PH domain-like"/>
    <property type="match status" value="1"/>
</dbReference>
<reference evidence="4 5" key="1">
    <citation type="journal article" date="2018" name="PLoS ONE">
        <title>The draft genome of Kipferlia bialata reveals reductive genome evolution in fornicate parasites.</title>
        <authorList>
            <person name="Tanifuji G."/>
            <person name="Takabayashi S."/>
            <person name="Kume K."/>
            <person name="Takagi M."/>
            <person name="Nakayama T."/>
            <person name="Kamikawa R."/>
            <person name="Inagaki Y."/>
            <person name="Hashimoto T."/>
        </authorList>
    </citation>
    <scope>NUCLEOTIDE SEQUENCE [LARGE SCALE GENOMIC DNA]</scope>
    <source>
        <strain evidence="4">NY0173</strain>
    </source>
</reference>
<dbReference type="PANTHER" id="PTHR13743:SF123">
    <property type="entry name" value="PROTEIN FAN"/>
    <property type="match status" value="1"/>
</dbReference>
<feature type="non-terminal residue" evidence="4">
    <location>
        <position position="1"/>
    </location>
</feature>
<dbReference type="PROSITE" id="PS51783">
    <property type="entry name" value="PH_BEACH"/>
    <property type="match status" value="1"/>
</dbReference>
<gene>
    <name evidence="4" type="ORF">KIPB_000759</name>
</gene>
<comment type="caution">
    <text evidence="4">The sequence shown here is derived from an EMBL/GenBank/DDBJ whole genome shotgun (WGS) entry which is preliminary data.</text>
</comment>
<evidence type="ECO:0008006" key="6">
    <source>
        <dbReference type="Google" id="ProtNLM"/>
    </source>
</evidence>
<dbReference type="AlphaFoldDB" id="A0A9K3CPQ8"/>
<evidence type="ECO:0000313" key="4">
    <source>
        <dbReference type="EMBL" id="GIQ80033.1"/>
    </source>
</evidence>
<name>A0A9K3CPQ8_9EUKA</name>
<dbReference type="OrthoDB" id="26681at2759"/>
<dbReference type="SUPFAM" id="SSF81837">
    <property type="entry name" value="BEACH domain"/>
    <property type="match status" value="1"/>
</dbReference>
<sequence length="410" mass="45031">MDNVTEHTLTRQGGREDTPAQKKTAKHDNDGDDLVFEFRPSFTDIAEVFAKITHMFFESQGPSGSIDSYINRRIQDASFDPSHVESLSPVLFEAPVTLCAPLVRLPCILALTAEALYLQVTFPAKVTSVPCFSFPIDNISAAMKRLFVLQDEAVELFLSAAPRRAGHLSDPFPDSSLSLSLGPVKPSFPSVQSIVEGRGGASKQQESPFASFLDGISPLLSLADAPTEDNPSPFSLCPSGPDAAAGRSPCPGPIIDSLFLVFTDTQGGEGFHSQHMRDSLLSHLGSLSVCVECEKGLPAMQAAWVDGQIDNFTYISGLNTIGNRSHQCLSQYPVYPWVLRDYTCDTIDLEDRNMYRDLSLPVAALDQNRLEENLIRYQNLKEFDPAEAFMYGSHYSTPGYVIYFLLRSTP</sequence>
<dbReference type="InterPro" id="IPR050865">
    <property type="entry name" value="BEACH_Domain"/>
</dbReference>
<dbReference type="InterPro" id="IPR000409">
    <property type="entry name" value="BEACH_dom"/>
</dbReference>
<protein>
    <recommendedName>
        <fullName evidence="6">BEACH domain-containing protein</fullName>
    </recommendedName>
</protein>
<dbReference type="Pfam" id="PF02138">
    <property type="entry name" value="Beach"/>
    <property type="match status" value="1"/>
</dbReference>
<dbReference type="Proteomes" id="UP000265618">
    <property type="component" value="Unassembled WGS sequence"/>
</dbReference>
<feature type="domain" description="BEACH" evidence="2">
    <location>
        <begin position="289"/>
        <end position="410"/>
    </location>
</feature>
<feature type="compositionally biased region" description="Basic and acidic residues" evidence="1">
    <location>
        <begin position="1"/>
        <end position="20"/>
    </location>
</feature>